<feature type="compositionally biased region" description="Basic and acidic residues" evidence="1">
    <location>
        <begin position="1"/>
        <end position="12"/>
    </location>
</feature>
<dbReference type="EMBL" id="VOIH02000012">
    <property type="protein sequence ID" value="KAF3431694.1"/>
    <property type="molecule type" value="Genomic_DNA"/>
</dbReference>
<evidence type="ECO:0000256" key="1">
    <source>
        <dbReference type="SAM" id="MobiDB-lite"/>
    </source>
</evidence>
<accession>A0A8K0GMH4</accession>
<feature type="region of interest" description="Disordered" evidence="1">
    <location>
        <begin position="1"/>
        <end position="57"/>
    </location>
</feature>
<sequence length="57" mass="6284">MVLKEGEADPIKAESVGANGERGENESSPRKRLCGHAMASGRNRRGSRCADEFPRRR</sequence>
<evidence type="ECO:0000313" key="2">
    <source>
        <dbReference type="EMBL" id="KAF3431694.1"/>
    </source>
</evidence>
<feature type="compositionally biased region" description="Basic and acidic residues" evidence="1">
    <location>
        <begin position="48"/>
        <end position="57"/>
    </location>
</feature>
<keyword evidence="3" id="KW-1185">Reference proteome</keyword>
<comment type="caution">
    <text evidence="2">The sequence shown here is derived from an EMBL/GenBank/DDBJ whole genome shotgun (WGS) entry which is preliminary data.</text>
</comment>
<gene>
    <name evidence="2" type="ORF">FNV43_RR26426</name>
</gene>
<reference evidence="2" key="1">
    <citation type="submission" date="2020-03" db="EMBL/GenBank/DDBJ databases">
        <title>A high-quality chromosome-level genome assembly of a woody plant with both climbing and erect habits, Rhamnella rubrinervis.</title>
        <authorList>
            <person name="Lu Z."/>
            <person name="Yang Y."/>
            <person name="Zhu X."/>
            <person name="Sun Y."/>
        </authorList>
    </citation>
    <scope>NUCLEOTIDE SEQUENCE</scope>
    <source>
        <strain evidence="2">BYM</strain>
        <tissue evidence="2">Leaf</tissue>
    </source>
</reference>
<proteinExistence type="predicted"/>
<evidence type="ECO:0000313" key="3">
    <source>
        <dbReference type="Proteomes" id="UP000796880"/>
    </source>
</evidence>
<dbReference type="Proteomes" id="UP000796880">
    <property type="component" value="Unassembled WGS sequence"/>
</dbReference>
<organism evidence="2 3">
    <name type="scientific">Rhamnella rubrinervis</name>
    <dbReference type="NCBI Taxonomy" id="2594499"/>
    <lineage>
        <taxon>Eukaryota</taxon>
        <taxon>Viridiplantae</taxon>
        <taxon>Streptophyta</taxon>
        <taxon>Embryophyta</taxon>
        <taxon>Tracheophyta</taxon>
        <taxon>Spermatophyta</taxon>
        <taxon>Magnoliopsida</taxon>
        <taxon>eudicotyledons</taxon>
        <taxon>Gunneridae</taxon>
        <taxon>Pentapetalae</taxon>
        <taxon>rosids</taxon>
        <taxon>fabids</taxon>
        <taxon>Rosales</taxon>
        <taxon>Rhamnaceae</taxon>
        <taxon>rhamnoid group</taxon>
        <taxon>Rhamneae</taxon>
        <taxon>Rhamnella</taxon>
    </lineage>
</organism>
<name>A0A8K0GMH4_9ROSA</name>
<protein>
    <submittedName>
        <fullName evidence="2">Uncharacterized protein</fullName>
    </submittedName>
</protein>
<dbReference type="AlphaFoldDB" id="A0A8K0GMH4"/>